<dbReference type="RefSeq" id="WP_036106702.1">
    <property type="nucleotide sequence ID" value="NZ_JAJA02000001.1"/>
</dbReference>
<dbReference type="AlphaFoldDB" id="A0A120AGD8"/>
<evidence type="ECO:0000313" key="2">
    <source>
        <dbReference type="EMBL" id="KWS04445.1"/>
    </source>
</evidence>
<organism evidence="2 3">
    <name type="scientific">Lysobacter capsici AZ78</name>
    <dbReference type="NCBI Taxonomy" id="1444315"/>
    <lineage>
        <taxon>Bacteria</taxon>
        <taxon>Pseudomonadati</taxon>
        <taxon>Pseudomonadota</taxon>
        <taxon>Gammaproteobacteria</taxon>
        <taxon>Lysobacterales</taxon>
        <taxon>Lysobacteraceae</taxon>
        <taxon>Lysobacter</taxon>
    </lineage>
</organism>
<protein>
    <recommendedName>
        <fullName evidence="4">SH3b domain-containing protein</fullName>
    </recommendedName>
</protein>
<feature type="chain" id="PRO_5007163634" description="SH3b domain-containing protein" evidence="1">
    <location>
        <begin position="36"/>
        <end position="453"/>
    </location>
</feature>
<dbReference type="EMBL" id="JAJA02000001">
    <property type="protein sequence ID" value="KWS04445.1"/>
    <property type="molecule type" value="Genomic_DNA"/>
</dbReference>
<evidence type="ECO:0000256" key="1">
    <source>
        <dbReference type="SAM" id="SignalP"/>
    </source>
</evidence>
<keyword evidence="3" id="KW-1185">Reference proteome</keyword>
<dbReference type="Proteomes" id="UP000023435">
    <property type="component" value="Unassembled WGS sequence"/>
</dbReference>
<gene>
    <name evidence="2" type="ORF">AZ78_1994</name>
</gene>
<evidence type="ECO:0000313" key="3">
    <source>
        <dbReference type="Proteomes" id="UP000023435"/>
    </source>
</evidence>
<dbReference type="OrthoDB" id="8769172at2"/>
<accession>A0A120AGD8</accession>
<reference evidence="2 3" key="1">
    <citation type="journal article" date="2014" name="Genome Announc.">
        <title>Draft Genome Sequence of Lysobacter capsici AZ78, a Bacterium Antagonistic to Plant-Pathogenic Oomycetes.</title>
        <authorList>
            <person name="Puopolo G."/>
            <person name="Sonego P."/>
            <person name="Engelen K."/>
            <person name="Pertot I."/>
        </authorList>
    </citation>
    <scope>NUCLEOTIDE SEQUENCE [LARGE SCALE GENOMIC DNA]</scope>
    <source>
        <strain evidence="2 3">AZ78</strain>
    </source>
</reference>
<proteinExistence type="predicted"/>
<keyword evidence="1" id="KW-0732">Signal</keyword>
<comment type="caution">
    <text evidence="2">The sequence shown here is derived from an EMBL/GenBank/DDBJ whole genome shotgun (WGS) entry which is preliminary data.</text>
</comment>
<feature type="signal peptide" evidence="1">
    <location>
        <begin position="1"/>
        <end position="35"/>
    </location>
</feature>
<sequence>MPQHAYRPTTHFRAYQHRSLLAAALMLAATGFAHAADIDDEYQSAVASCKAAPKSGTRYVSVTAALMRPVPRSEAGLVSRIPIATAVEIECELNGWVRGHTDGDSPSVGWIRADLLQAKAPTAESIASGYAAAAPDQRKTWAERAVALSPYQARSHQMLIDALQAVGDGEGARQAGLVRDQLLNPKAERLSGEPKLLFAVDRGWAVALARVEDGGRYLETDMQAQASYYPVRRGLHFYRRGGADGVVQVLEPRESAGVGLEAQVRLAPMTARSDEVVGLATNFAATAQAARADTAVSASARKAIDSELRAALQREKIDRGQIDKALKARPGAEQRGGVQIHAFDAGKLGTVHVASLVWDLPPKSENAVEMSVDAVLILESDGKGGYKTAGRLVQLTGGDGVETHRYFDRLDLDGDGEPELIFQLGQYEGVEYQIWTRKSGQWKPVFKGGYVGA</sequence>
<name>A0A120AGD8_9GAMM</name>
<evidence type="ECO:0008006" key="4">
    <source>
        <dbReference type="Google" id="ProtNLM"/>
    </source>
</evidence>